<reference evidence="2 3" key="1">
    <citation type="submission" date="2018-08" db="EMBL/GenBank/DDBJ databases">
        <title>Aphanomyces genome sequencing and annotation.</title>
        <authorList>
            <person name="Minardi D."/>
            <person name="Oidtmann B."/>
            <person name="Van Der Giezen M."/>
            <person name="Studholme D.J."/>
        </authorList>
    </citation>
    <scope>NUCLEOTIDE SEQUENCE [LARGE SCALE GENOMIC DNA]</scope>
    <source>
        <strain evidence="2 3">D2</strain>
    </source>
</reference>
<dbReference type="AlphaFoldDB" id="A0A397CNI8"/>
<dbReference type="EMBL" id="QUTD01007495">
    <property type="protein sequence ID" value="RHY49923.1"/>
    <property type="molecule type" value="Genomic_DNA"/>
</dbReference>
<gene>
    <name evidence="2" type="ORF">DYB30_010947</name>
</gene>
<sequence length="368" mass="40432">MGWSRHPTRLYERWVSGTSASPLAEKQTTFPVWVLVDSVSPCILGINLLRKLKALVNLSTNCVGFGDSPITLPFHTDDAQATPRTVAHLKREDPREPPAQKAHEPAPSASLHNVPTNWPTVHPTSTVYVKSNSRRLVLCRISSDLPEGCPILVESTASLSPLHIARSINIVRKEGFWVQVRNHSDTKLVIRPIDTIGVVSHLSDHYTLRTPVPLPAGGPRVCSIASGVVGAITRGQARASEPPQEPPEAKTIKGVNPKDPSKLPRTPDRYLDGETPVSEGLEDSLVDGGAAPAAEADGVSPLKLPPYYDDTYALPDPVLRKEQARDPFTISMKAYLEDKALPLEEWLMKVVTRTSEHYEVKDQVLHRR</sequence>
<feature type="non-terminal residue" evidence="2">
    <location>
        <position position="368"/>
    </location>
</feature>
<protein>
    <submittedName>
        <fullName evidence="2">Uncharacterized protein</fullName>
    </submittedName>
</protein>
<feature type="region of interest" description="Disordered" evidence="1">
    <location>
        <begin position="235"/>
        <end position="282"/>
    </location>
</feature>
<feature type="region of interest" description="Disordered" evidence="1">
    <location>
        <begin position="83"/>
        <end position="116"/>
    </location>
</feature>
<feature type="compositionally biased region" description="Basic and acidic residues" evidence="1">
    <location>
        <begin position="89"/>
        <end position="104"/>
    </location>
</feature>
<dbReference type="VEuPathDB" id="FungiDB:H257_17241"/>
<name>A0A397CNI8_APHAT</name>
<dbReference type="Proteomes" id="UP000266643">
    <property type="component" value="Unassembled WGS sequence"/>
</dbReference>
<evidence type="ECO:0000256" key="1">
    <source>
        <dbReference type="SAM" id="MobiDB-lite"/>
    </source>
</evidence>
<feature type="compositionally biased region" description="Basic and acidic residues" evidence="1">
    <location>
        <begin position="259"/>
        <end position="272"/>
    </location>
</feature>
<accession>A0A397CNI8</accession>
<proteinExistence type="predicted"/>
<evidence type="ECO:0000313" key="2">
    <source>
        <dbReference type="EMBL" id="RHY49923.1"/>
    </source>
</evidence>
<evidence type="ECO:0000313" key="3">
    <source>
        <dbReference type="Proteomes" id="UP000266643"/>
    </source>
</evidence>
<comment type="caution">
    <text evidence="2">The sequence shown here is derived from an EMBL/GenBank/DDBJ whole genome shotgun (WGS) entry which is preliminary data.</text>
</comment>
<organism evidence="2 3">
    <name type="scientific">Aphanomyces astaci</name>
    <name type="common">Crayfish plague agent</name>
    <dbReference type="NCBI Taxonomy" id="112090"/>
    <lineage>
        <taxon>Eukaryota</taxon>
        <taxon>Sar</taxon>
        <taxon>Stramenopiles</taxon>
        <taxon>Oomycota</taxon>
        <taxon>Saprolegniomycetes</taxon>
        <taxon>Saprolegniales</taxon>
        <taxon>Verrucalvaceae</taxon>
        <taxon>Aphanomyces</taxon>
    </lineage>
</organism>